<feature type="short sequence motif" description="Gly-cisPro motif, important for rejection of L-amino acids" evidence="2">
    <location>
        <begin position="137"/>
        <end position="138"/>
    </location>
</feature>
<comment type="caution">
    <text evidence="3">The sequence shown here is derived from an EMBL/GenBank/DDBJ whole genome shotgun (WGS) entry which is preliminary data.</text>
</comment>
<evidence type="ECO:0000256" key="1">
    <source>
        <dbReference type="ARBA" id="ARBA00009673"/>
    </source>
</evidence>
<dbReference type="GO" id="GO:0019478">
    <property type="term" value="P:D-amino acid catabolic process"/>
    <property type="evidence" value="ECO:0007669"/>
    <property type="project" value="UniProtKB-UniRule"/>
</dbReference>
<dbReference type="Gene3D" id="3.50.80.10">
    <property type="entry name" value="D-tyrosyl-tRNA(Tyr) deacylase"/>
    <property type="match status" value="1"/>
</dbReference>
<dbReference type="EC" id="3.1.1.-" evidence="2"/>
<dbReference type="Proteomes" id="UP000886814">
    <property type="component" value="Unassembled WGS sequence"/>
</dbReference>
<protein>
    <recommendedName>
        <fullName evidence="2">D-aminoacyl-tRNA deacylase</fullName>
        <shortName evidence="2">DTD</shortName>
        <ecNumber evidence="2">3.1.1.96</ecNumber>
    </recommendedName>
    <alternativeName>
        <fullName evidence="2">Gly-tRNA(Ala) deacylase</fullName>
        <ecNumber evidence="2">3.1.1.-</ecNumber>
    </alternativeName>
</protein>
<name>A0A9D1TFC5_9FIRM</name>
<organism evidence="3 4">
    <name type="scientific">Candidatus Blautia stercorigallinarum</name>
    <dbReference type="NCBI Taxonomy" id="2838501"/>
    <lineage>
        <taxon>Bacteria</taxon>
        <taxon>Bacillati</taxon>
        <taxon>Bacillota</taxon>
        <taxon>Clostridia</taxon>
        <taxon>Lachnospirales</taxon>
        <taxon>Lachnospiraceae</taxon>
        <taxon>Blautia</taxon>
    </lineage>
</organism>
<keyword evidence="2 3" id="KW-0378">Hydrolase</keyword>
<comment type="catalytic activity">
    <reaction evidence="2">
        <text>a D-aminoacyl-tRNA + H2O = a tRNA + a D-alpha-amino acid + H(+)</text>
        <dbReference type="Rhea" id="RHEA:13953"/>
        <dbReference type="Rhea" id="RHEA-COMP:10123"/>
        <dbReference type="Rhea" id="RHEA-COMP:10124"/>
        <dbReference type="ChEBI" id="CHEBI:15377"/>
        <dbReference type="ChEBI" id="CHEBI:15378"/>
        <dbReference type="ChEBI" id="CHEBI:59871"/>
        <dbReference type="ChEBI" id="CHEBI:78442"/>
        <dbReference type="ChEBI" id="CHEBI:79333"/>
        <dbReference type="EC" id="3.1.1.96"/>
    </reaction>
</comment>
<dbReference type="SUPFAM" id="SSF69500">
    <property type="entry name" value="DTD-like"/>
    <property type="match status" value="1"/>
</dbReference>
<dbReference type="NCBIfam" id="TIGR00256">
    <property type="entry name" value="D-aminoacyl-tRNA deacylase"/>
    <property type="match status" value="1"/>
</dbReference>
<evidence type="ECO:0000313" key="3">
    <source>
        <dbReference type="EMBL" id="HIV38237.1"/>
    </source>
</evidence>
<evidence type="ECO:0000313" key="4">
    <source>
        <dbReference type="Proteomes" id="UP000886814"/>
    </source>
</evidence>
<reference evidence="3" key="1">
    <citation type="journal article" date="2021" name="PeerJ">
        <title>Extensive microbial diversity within the chicken gut microbiome revealed by metagenomics and culture.</title>
        <authorList>
            <person name="Gilroy R."/>
            <person name="Ravi A."/>
            <person name="Getino M."/>
            <person name="Pursley I."/>
            <person name="Horton D.L."/>
            <person name="Alikhan N.F."/>
            <person name="Baker D."/>
            <person name="Gharbi K."/>
            <person name="Hall N."/>
            <person name="Watson M."/>
            <person name="Adriaenssens E.M."/>
            <person name="Foster-Nyarko E."/>
            <person name="Jarju S."/>
            <person name="Secka A."/>
            <person name="Antonio M."/>
            <person name="Oren A."/>
            <person name="Chaudhuri R.R."/>
            <person name="La Ragione R."/>
            <person name="Hildebrand F."/>
            <person name="Pallen M.J."/>
        </authorList>
    </citation>
    <scope>NUCLEOTIDE SEQUENCE</scope>
    <source>
        <strain evidence="3">CHK195-9823</strain>
    </source>
</reference>
<comment type="domain">
    <text evidence="2">A Gly-cisPro motif from one monomer fits into the active site of the other monomer to allow specific chiral rejection of L-amino acids.</text>
</comment>
<dbReference type="GO" id="GO:0005737">
    <property type="term" value="C:cytoplasm"/>
    <property type="evidence" value="ECO:0007669"/>
    <property type="project" value="UniProtKB-SubCell"/>
</dbReference>
<dbReference type="Pfam" id="PF02580">
    <property type="entry name" value="Tyr_Deacylase"/>
    <property type="match status" value="1"/>
</dbReference>
<dbReference type="EC" id="3.1.1.96" evidence="2"/>
<dbReference type="PANTHER" id="PTHR10472:SF5">
    <property type="entry name" value="D-AMINOACYL-TRNA DEACYLASE 1"/>
    <property type="match status" value="1"/>
</dbReference>
<dbReference type="GO" id="GO:0106026">
    <property type="term" value="F:Gly-tRNA(Ala) deacylase activity"/>
    <property type="evidence" value="ECO:0007669"/>
    <property type="project" value="UniProtKB-UniRule"/>
</dbReference>
<keyword evidence="2" id="KW-0694">RNA-binding</keyword>
<dbReference type="AlphaFoldDB" id="A0A9D1TFC5"/>
<gene>
    <name evidence="2 3" type="primary">dtd</name>
    <name evidence="3" type="ORF">H9747_04460</name>
</gene>
<dbReference type="PANTHER" id="PTHR10472">
    <property type="entry name" value="D-TYROSYL-TRNA TYR DEACYLASE"/>
    <property type="match status" value="1"/>
</dbReference>
<comment type="function">
    <text evidence="2">An aminoacyl-tRNA editing enzyme that deacylates mischarged D-aminoacyl-tRNAs. Also deacylates mischarged glycyl-tRNA(Ala), protecting cells against glycine mischarging by AlaRS. Acts via tRNA-based rather than protein-based catalysis; rejects L-amino acids rather than detecting D-amino acids in the active site. By recycling D-aminoacyl-tRNA to D-amino acids and free tRNA molecules, this enzyme counteracts the toxicity associated with the formation of D-aminoacyl-tRNA entities in vivo and helps enforce protein L-homochirality.</text>
</comment>
<dbReference type="FunFam" id="3.50.80.10:FF:000001">
    <property type="entry name" value="D-aminoacyl-tRNA deacylase"/>
    <property type="match status" value="1"/>
</dbReference>
<dbReference type="InterPro" id="IPR023509">
    <property type="entry name" value="DTD-like_sf"/>
</dbReference>
<reference evidence="3" key="2">
    <citation type="submission" date="2021-04" db="EMBL/GenBank/DDBJ databases">
        <authorList>
            <person name="Gilroy R."/>
        </authorList>
    </citation>
    <scope>NUCLEOTIDE SEQUENCE</scope>
    <source>
        <strain evidence="3">CHK195-9823</strain>
    </source>
</reference>
<dbReference type="HAMAP" id="MF_00518">
    <property type="entry name" value="Deacylase_Dtd"/>
    <property type="match status" value="1"/>
</dbReference>
<dbReference type="CDD" id="cd00563">
    <property type="entry name" value="Dtyr_deacylase"/>
    <property type="match status" value="1"/>
</dbReference>
<keyword evidence="2" id="KW-0963">Cytoplasm</keyword>
<keyword evidence="2" id="KW-0820">tRNA-binding</keyword>
<dbReference type="GO" id="GO:0043908">
    <property type="term" value="F:Ser(Gly)-tRNA(Ala) hydrolase activity"/>
    <property type="evidence" value="ECO:0007669"/>
    <property type="project" value="UniProtKB-UniRule"/>
</dbReference>
<accession>A0A9D1TFC5</accession>
<proteinExistence type="inferred from homology"/>
<evidence type="ECO:0000256" key="2">
    <source>
        <dbReference type="HAMAP-Rule" id="MF_00518"/>
    </source>
</evidence>
<dbReference type="EMBL" id="DXIQ01000027">
    <property type="protein sequence ID" value="HIV38237.1"/>
    <property type="molecule type" value="Genomic_DNA"/>
</dbReference>
<sequence length="155" mass="17425">MKLVIQKVSSASVEVEEKCVGKIGKGFLVFLGVGQEDTRETADQYIRKMVNLRIFEDSEGKTNLSLSDVKGEILLVSQFTLYANCRKGNRPSFVEAGDPQMAEELYEYMAEKLRELVPVVQTGVFGAKMKVSLVNEGPFTILLDENTFKHKKDRI</sequence>
<comment type="subunit">
    <text evidence="2">Homodimer.</text>
</comment>
<dbReference type="GO" id="GO:0051500">
    <property type="term" value="F:D-tyrosyl-tRNA(Tyr) deacylase activity"/>
    <property type="evidence" value="ECO:0007669"/>
    <property type="project" value="TreeGrafter"/>
</dbReference>
<dbReference type="GO" id="GO:0000049">
    <property type="term" value="F:tRNA binding"/>
    <property type="evidence" value="ECO:0007669"/>
    <property type="project" value="UniProtKB-UniRule"/>
</dbReference>
<comment type="catalytic activity">
    <reaction evidence="2">
        <text>glycyl-tRNA(Ala) + H2O = tRNA(Ala) + glycine + H(+)</text>
        <dbReference type="Rhea" id="RHEA:53744"/>
        <dbReference type="Rhea" id="RHEA-COMP:9657"/>
        <dbReference type="Rhea" id="RHEA-COMP:13640"/>
        <dbReference type="ChEBI" id="CHEBI:15377"/>
        <dbReference type="ChEBI" id="CHEBI:15378"/>
        <dbReference type="ChEBI" id="CHEBI:57305"/>
        <dbReference type="ChEBI" id="CHEBI:78442"/>
        <dbReference type="ChEBI" id="CHEBI:78522"/>
    </reaction>
</comment>
<dbReference type="InterPro" id="IPR003732">
    <property type="entry name" value="Daa-tRNA_deacyls_DTD"/>
</dbReference>
<comment type="similarity">
    <text evidence="1 2">Belongs to the DTD family.</text>
</comment>
<comment type="subcellular location">
    <subcellularLocation>
        <location evidence="2">Cytoplasm</location>
    </subcellularLocation>
</comment>